<organism evidence="1 2">
    <name type="scientific">Ixodes persulcatus</name>
    <name type="common">Taiga tick</name>
    <dbReference type="NCBI Taxonomy" id="34615"/>
    <lineage>
        <taxon>Eukaryota</taxon>
        <taxon>Metazoa</taxon>
        <taxon>Ecdysozoa</taxon>
        <taxon>Arthropoda</taxon>
        <taxon>Chelicerata</taxon>
        <taxon>Arachnida</taxon>
        <taxon>Acari</taxon>
        <taxon>Parasitiformes</taxon>
        <taxon>Ixodida</taxon>
        <taxon>Ixodoidea</taxon>
        <taxon>Ixodidae</taxon>
        <taxon>Ixodinae</taxon>
        <taxon>Ixodes</taxon>
    </lineage>
</organism>
<keyword evidence="2" id="KW-1185">Reference proteome</keyword>
<accession>A0AC60PBS3</accession>
<evidence type="ECO:0000313" key="2">
    <source>
        <dbReference type="Proteomes" id="UP000805193"/>
    </source>
</evidence>
<gene>
    <name evidence="1" type="ORF">HPB47_005875</name>
</gene>
<comment type="caution">
    <text evidence="1">The sequence shown here is derived from an EMBL/GenBank/DDBJ whole genome shotgun (WGS) entry which is preliminary data.</text>
</comment>
<sequence>MTNIKMKLTYDFVQQLQRLDIVIKEALRTYPPVVLFVSRVCRGDTTVLGQFFPARVNVPWYRRGTYITILKSGRIPSSEIWTGWLVVRTVIIRLRT</sequence>
<evidence type="ECO:0000313" key="1">
    <source>
        <dbReference type="EMBL" id="KAG0417116.1"/>
    </source>
</evidence>
<dbReference type="EMBL" id="JABSTQ010010882">
    <property type="protein sequence ID" value="KAG0417116.1"/>
    <property type="molecule type" value="Genomic_DNA"/>
</dbReference>
<name>A0AC60PBS3_IXOPE</name>
<proteinExistence type="predicted"/>
<protein>
    <submittedName>
        <fullName evidence="1">Uncharacterized protein</fullName>
    </submittedName>
</protein>
<reference evidence="1 2" key="1">
    <citation type="journal article" date="2020" name="Cell">
        <title>Large-Scale Comparative Analyses of Tick Genomes Elucidate Their Genetic Diversity and Vector Capacities.</title>
        <authorList>
            <consortium name="Tick Genome and Microbiome Consortium (TIGMIC)"/>
            <person name="Jia N."/>
            <person name="Wang J."/>
            <person name="Shi W."/>
            <person name="Du L."/>
            <person name="Sun Y."/>
            <person name="Zhan W."/>
            <person name="Jiang J.F."/>
            <person name="Wang Q."/>
            <person name="Zhang B."/>
            <person name="Ji P."/>
            <person name="Bell-Sakyi L."/>
            <person name="Cui X.M."/>
            <person name="Yuan T.T."/>
            <person name="Jiang B.G."/>
            <person name="Yang W.F."/>
            <person name="Lam T.T."/>
            <person name="Chang Q.C."/>
            <person name="Ding S.J."/>
            <person name="Wang X.J."/>
            <person name="Zhu J.G."/>
            <person name="Ruan X.D."/>
            <person name="Zhao L."/>
            <person name="Wei J.T."/>
            <person name="Ye R.Z."/>
            <person name="Que T.C."/>
            <person name="Du C.H."/>
            <person name="Zhou Y.H."/>
            <person name="Cheng J.X."/>
            <person name="Dai P.F."/>
            <person name="Guo W.B."/>
            <person name="Han X.H."/>
            <person name="Huang E.J."/>
            <person name="Li L.F."/>
            <person name="Wei W."/>
            <person name="Gao Y.C."/>
            <person name="Liu J.Z."/>
            <person name="Shao H.Z."/>
            <person name="Wang X."/>
            <person name="Wang C.C."/>
            <person name="Yang T.C."/>
            <person name="Huo Q.B."/>
            <person name="Li W."/>
            <person name="Chen H.Y."/>
            <person name="Chen S.E."/>
            <person name="Zhou L.G."/>
            <person name="Ni X.B."/>
            <person name="Tian J.H."/>
            <person name="Sheng Y."/>
            <person name="Liu T."/>
            <person name="Pan Y.S."/>
            <person name="Xia L.Y."/>
            <person name="Li J."/>
            <person name="Zhao F."/>
            <person name="Cao W.C."/>
        </authorList>
    </citation>
    <scope>NUCLEOTIDE SEQUENCE [LARGE SCALE GENOMIC DNA]</scope>
    <source>
        <strain evidence="1">Iper-2018</strain>
    </source>
</reference>
<dbReference type="Proteomes" id="UP000805193">
    <property type="component" value="Unassembled WGS sequence"/>
</dbReference>